<protein>
    <recommendedName>
        <fullName evidence="3 10">4-diphosphocytidyl-2-C-methyl-D-erythritol kinase</fullName>
        <shortName evidence="10">CMK</shortName>
        <ecNumber evidence="2 10">2.7.1.148</ecNumber>
    </recommendedName>
    <alternativeName>
        <fullName evidence="9 10">4-(cytidine-5'-diphospho)-2-C-methyl-D-erythritol kinase</fullName>
    </alternativeName>
</protein>
<feature type="active site" evidence="10">
    <location>
        <position position="20"/>
    </location>
</feature>
<dbReference type="GO" id="GO:0050515">
    <property type="term" value="F:4-(cytidine 5'-diphospho)-2-C-methyl-D-erythritol kinase activity"/>
    <property type="evidence" value="ECO:0007669"/>
    <property type="project" value="UniProtKB-EC"/>
</dbReference>
<dbReference type="SUPFAM" id="SSF55060">
    <property type="entry name" value="GHMP Kinase, C-terminal domain"/>
    <property type="match status" value="1"/>
</dbReference>
<dbReference type="NCBIfam" id="TIGR00154">
    <property type="entry name" value="ispE"/>
    <property type="match status" value="1"/>
</dbReference>
<evidence type="ECO:0000256" key="9">
    <source>
        <dbReference type="ARBA" id="ARBA00032554"/>
    </source>
</evidence>
<gene>
    <name evidence="10 13" type="primary">ispE</name>
    <name evidence="13" type="ORF">ACFQ2X_02060</name>
</gene>
<comment type="catalytic activity">
    <reaction evidence="10">
        <text>4-CDP-2-C-methyl-D-erythritol + ATP = 4-CDP-2-C-methyl-D-erythritol 2-phosphate + ADP + H(+)</text>
        <dbReference type="Rhea" id="RHEA:18437"/>
        <dbReference type="ChEBI" id="CHEBI:15378"/>
        <dbReference type="ChEBI" id="CHEBI:30616"/>
        <dbReference type="ChEBI" id="CHEBI:57823"/>
        <dbReference type="ChEBI" id="CHEBI:57919"/>
        <dbReference type="ChEBI" id="CHEBI:456216"/>
        <dbReference type="EC" id="2.7.1.148"/>
    </reaction>
</comment>
<dbReference type="InterPro" id="IPR036554">
    <property type="entry name" value="GHMP_kinase_C_sf"/>
</dbReference>
<evidence type="ECO:0000256" key="3">
    <source>
        <dbReference type="ARBA" id="ARBA00017473"/>
    </source>
</evidence>
<feature type="domain" description="GHMP kinase N-terminal" evidence="11">
    <location>
        <begin position="75"/>
        <end position="157"/>
    </location>
</feature>
<dbReference type="EMBL" id="JBHTLR010000004">
    <property type="protein sequence ID" value="MFD1215373.1"/>
    <property type="molecule type" value="Genomic_DNA"/>
</dbReference>
<dbReference type="Pfam" id="PF00288">
    <property type="entry name" value="GHMP_kinases_N"/>
    <property type="match status" value="1"/>
</dbReference>
<keyword evidence="4 10" id="KW-0808">Transferase</keyword>
<dbReference type="InterPro" id="IPR014721">
    <property type="entry name" value="Ribsml_uS5_D2-typ_fold_subgr"/>
</dbReference>
<feature type="domain" description="GHMP kinase C-terminal" evidence="12">
    <location>
        <begin position="209"/>
        <end position="278"/>
    </location>
</feature>
<evidence type="ECO:0000256" key="4">
    <source>
        <dbReference type="ARBA" id="ARBA00022679"/>
    </source>
</evidence>
<accession>A0ABW3U3H2</accession>
<evidence type="ECO:0000256" key="10">
    <source>
        <dbReference type="HAMAP-Rule" id="MF_00061"/>
    </source>
</evidence>
<dbReference type="InterPro" id="IPR006204">
    <property type="entry name" value="GHMP_kinase_N_dom"/>
</dbReference>
<feature type="binding site" evidence="10">
    <location>
        <begin position="108"/>
        <end position="118"/>
    </location>
    <ligand>
        <name>ATP</name>
        <dbReference type="ChEBI" id="CHEBI:30616"/>
    </ligand>
</feature>
<dbReference type="PANTHER" id="PTHR43527:SF2">
    <property type="entry name" value="4-DIPHOSPHOCYTIDYL-2-C-METHYL-D-ERYTHRITOL KINASE, CHLOROPLASTIC"/>
    <property type="match status" value="1"/>
</dbReference>
<proteinExistence type="inferred from homology"/>
<organism evidence="13 14">
    <name type="scientific">Microbulbifer celer</name>
    <dbReference type="NCBI Taxonomy" id="435905"/>
    <lineage>
        <taxon>Bacteria</taxon>
        <taxon>Pseudomonadati</taxon>
        <taxon>Pseudomonadota</taxon>
        <taxon>Gammaproteobacteria</taxon>
        <taxon>Cellvibrionales</taxon>
        <taxon>Microbulbiferaceae</taxon>
        <taxon>Microbulbifer</taxon>
    </lineage>
</organism>
<dbReference type="PANTHER" id="PTHR43527">
    <property type="entry name" value="4-DIPHOSPHOCYTIDYL-2-C-METHYL-D-ERYTHRITOL KINASE, CHLOROPLASTIC"/>
    <property type="match status" value="1"/>
</dbReference>
<evidence type="ECO:0000259" key="11">
    <source>
        <dbReference type="Pfam" id="PF00288"/>
    </source>
</evidence>
<keyword evidence="6 10" id="KW-0418">Kinase</keyword>
<dbReference type="PIRSF" id="PIRSF010376">
    <property type="entry name" value="IspE"/>
    <property type="match status" value="1"/>
</dbReference>
<dbReference type="SUPFAM" id="SSF54211">
    <property type="entry name" value="Ribosomal protein S5 domain 2-like"/>
    <property type="match status" value="1"/>
</dbReference>
<evidence type="ECO:0000313" key="13">
    <source>
        <dbReference type="EMBL" id="MFD1215373.1"/>
    </source>
</evidence>
<keyword evidence="5 10" id="KW-0547">Nucleotide-binding</keyword>
<evidence type="ECO:0000256" key="6">
    <source>
        <dbReference type="ARBA" id="ARBA00022777"/>
    </source>
</evidence>
<feature type="active site" evidence="10">
    <location>
        <position position="150"/>
    </location>
</feature>
<dbReference type="Proteomes" id="UP001597264">
    <property type="component" value="Unassembled WGS sequence"/>
</dbReference>
<evidence type="ECO:0000256" key="2">
    <source>
        <dbReference type="ARBA" id="ARBA00012052"/>
    </source>
</evidence>
<dbReference type="EC" id="2.7.1.148" evidence="2 10"/>
<dbReference type="InterPro" id="IPR004424">
    <property type="entry name" value="IspE"/>
</dbReference>
<dbReference type="InterPro" id="IPR020568">
    <property type="entry name" value="Ribosomal_Su5_D2-typ_SF"/>
</dbReference>
<sequence>MSSLPSTQPTQSLRLSAPAKLNLTLRILGRRADGYHELETVFQLLDFGDQLTFHTRADNTIAVHCPGLDIPPEQNLVYRAADLLRHSVGKNAGKEAVGADINLQKNLPAGGGIGGGSSDAATTLLALNHLWRCNLDLEQLAGLGRQLGADIPVFVHGHSAWAEGVGERLTPIAVEPMWYLVLTPDCHVSTGELFSHPRLTRDSAAITLAALRDRRLTKQWLAQYAGNDFQPLVEALYPEVRNARAWLAQFGAAQLTGSGACVFAAFDSEEAAQNVLKKRPEGLEGFVAAGIDQSPAHEQLAKFAAIV</sequence>
<dbReference type="RefSeq" id="WP_230437880.1">
    <property type="nucleotide sequence ID" value="NZ_CP087715.1"/>
</dbReference>
<comment type="function">
    <text evidence="10">Catalyzes the phosphorylation of the position 2 hydroxy group of 4-diphosphocytidyl-2C-methyl-D-erythritol.</text>
</comment>
<dbReference type="Gene3D" id="3.30.70.890">
    <property type="entry name" value="GHMP kinase, C-terminal domain"/>
    <property type="match status" value="1"/>
</dbReference>
<evidence type="ECO:0000256" key="5">
    <source>
        <dbReference type="ARBA" id="ARBA00022741"/>
    </source>
</evidence>
<dbReference type="InterPro" id="IPR013750">
    <property type="entry name" value="GHMP_kinase_C_dom"/>
</dbReference>
<comment type="similarity">
    <text evidence="1 10">Belongs to the GHMP kinase family. IspE subfamily.</text>
</comment>
<evidence type="ECO:0000259" key="12">
    <source>
        <dbReference type="Pfam" id="PF08544"/>
    </source>
</evidence>
<evidence type="ECO:0000256" key="8">
    <source>
        <dbReference type="ARBA" id="ARBA00023229"/>
    </source>
</evidence>
<reference evidence="14" key="1">
    <citation type="journal article" date="2019" name="Int. J. Syst. Evol. Microbiol.">
        <title>The Global Catalogue of Microorganisms (GCM) 10K type strain sequencing project: providing services to taxonomists for standard genome sequencing and annotation.</title>
        <authorList>
            <consortium name="The Broad Institute Genomics Platform"/>
            <consortium name="The Broad Institute Genome Sequencing Center for Infectious Disease"/>
            <person name="Wu L."/>
            <person name="Ma J."/>
        </authorList>
    </citation>
    <scope>NUCLEOTIDE SEQUENCE [LARGE SCALE GENOMIC DNA]</scope>
    <source>
        <strain evidence="14">CCUG 54356</strain>
    </source>
</reference>
<evidence type="ECO:0000313" key="14">
    <source>
        <dbReference type="Proteomes" id="UP001597264"/>
    </source>
</evidence>
<dbReference type="HAMAP" id="MF_00061">
    <property type="entry name" value="IspE"/>
    <property type="match status" value="1"/>
</dbReference>
<dbReference type="Gene3D" id="3.30.230.10">
    <property type="match status" value="1"/>
</dbReference>
<comment type="caution">
    <text evidence="13">The sequence shown here is derived from an EMBL/GenBank/DDBJ whole genome shotgun (WGS) entry which is preliminary data.</text>
</comment>
<evidence type="ECO:0000256" key="1">
    <source>
        <dbReference type="ARBA" id="ARBA00009684"/>
    </source>
</evidence>
<keyword evidence="14" id="KW-1185">Reference proteome</keyword>
<dbReference type="Pfam" id="PF08544">
    <property type="entry name" value="GHMP_kinases_C"/>
    <property type="match status" value="1"/>
</dbReference>
<name>A0ABW3U3H2_9GAMM</name>
<keyword evidence="7 10" id="KW-0067">ATP-binding</keyword>
<keyword evidence="8 10" id="KW-0414">Isoprene biosynthesis</keyword>
<comment type="pathway">
    <text evidence="10">Isoprenoid biosynthesis; isopentenyl diphosphate biosynthesis via DXP pathway; isopentenyl diphosphate from 1-deoxy-D-xylulose 5-phosphate: step 3/6.</text>
</comment>
<evidence type="ECO:0000256" key="7">
    <source>
        <dbReference type="ARBA" id="ARBA00022840"/>
    </source>
</evidence>